<evidence type="ECO:0000256" key="4">
    <source>
        <dbReference type="ARBA" id="ARBA00022664"/>
    </source>
</evidence>
<comment type="caution">
    <text evidence="14">The sequence shown here is derived from an EMBL/GenBank/DDBJ whole genome shotgun (WGS) entry which is preliminary data.</text>
</comment>
<evidence type="ECO:0000256" key="5">
    <source>
        <dbReference type="ARBA" id="ARBA00022723"/>
    </source>
</evidence>
<keyword evidence="5" id="KW-0479">Metal-binding</keyword>
<evidence type="ECO:0000256" key="3">
    <source>
        <dbReference type="ARBA" id="ARBA00020620"/>
    </source>
</evidence>
<evidence type="ECO:0000256" key="6">
    <source>
        <dbReference type="ARBA" id="ARBA00022728"/>
    </source>
</evidence>
<dbReference type="PANTHER" id="PTHR32297">
    <property type="entry name" value="SODIUM CHANNEL MODIFIER 1"/>
    <property type="match status" value="1"/>
</dbReference>
<dbReference type="GO" id="GO:0016607">
    <property type="term" value="C:nuclear speck"/>
    <property type="evidence" value="ECO:0007669"/>
    <property type="project" value="UniProtKB-SubCell"/>
</dbReference>
<reference evidence="14 15" key="1">
    <citation type="journal article" date="2017" name="Gigascience">
        <title>Genome sequence of the small brown planthopper, Laodelphax striatellus.</title>
        <authorList>
            <person name="Zhu J."/>
            <person name="Jiang F."/>
            <person name="Wang X."/>
            <person name="Yang P."/>
            <person name="Bao Y."/>
            <person name="Zhao W."/>
            <person name="Wang W."/>
            <person name="Lu H."/>
            <person name="Wang Q."/>
            <person name="Cui N."/>
            <person name="Li J."/>
            <person name="Chen X."/>
            <person name="Luo L."/>
            <person name="Yu J."/>
            <person name="Kang L."/>
            <person name="Cui F."/>
        </authorList>
    </citation>
    <scope>NUCLEOTIDE SEQUENCE [LARGE SCALE GENOMIC DNA]</scope>
    <source>
        <strain evidence="14">Lst14</strain>
    </source>
</reference>
<sequence length="273" mass="31309">MLDSSRKVKENVVLSACEFNLNRIRGIVKIITIARMTFQPENCTLDMKKSLNDLRVKELLGDHIPVDEAKLLSNGRITCLICLHRPIFDTTNMLSVHRRGKLHLSELEKFLRRKEELSLLEMRNKQLETKQNVEKSLLGCKAAKFKHIGMKRKPRLDVIDSSKLSSKTPVPRSASSQLKSYIKKSSKTQSFTELVGEMRERPLFRSTRTIDDNPSIKKKPPRETRRSETVTPVNQDIERHMSGWLKDASGNWIKDSEAEFDSDEESMATLVSS</sequence>
<evidence type="ECO:0000259" key="12">
    <source>
        <dbReference type="Pfam" id="PF15803"/>
    </source>
</evidence>
<evidence type="ECO:0000259" key="13">
    <source>
        <dbReference type="Pfam" id="PF15805"/>
    </source>
</evidence>
<evidence type="ECO:0000313" key="14">
    <source>
        <dbReference type="EMBL" id="RZF36894.1"/>
    </source>
</evidence>
<evidence type="ECO:0000313" key="15">
    <source>
        <dbReference type="Proteomes" id="UP000291343"/>
    </source>
</evidence>
<feature type="region of interest" description="Disordered" evidence="11">
    <location>
        <begin position="203"/>
        <end position="238"/>
    </location>
</feature>
<organism evidence="14 15">
    <name type="scientific">Laodelphax striatellus</name>
    <name type="common">Small brown planthopper</name>
    <name type="synonym">Delphax striatella</name>
    <dbReference type="NCBI Taxonomy" id="195883"/>
    <lineage>
        <taxon>Eukaryota</taxon>
        <taxon>Metazoa</taxon>
        <taxon>Ecdysozoa</taxon>
        <taxon>Arthropoda</taxon>
        <taxon>Hexapoda</taxon>
        <taxon>Insecta</taxon>
        <taxon>Pterygota</taxon>
        <taxon>Neoptera</taxon>
        <taxon>Paraneoptera</taxon>
        <taxon>Hemiptera</taxon>
        <taxon>Auchenorrhyncha</taxon>
        <taxon>Fulgoroidea</taxon>
        <taxon>Delphacidae</taxon>
        <taxon>Criomorphinae</taxon>
        <taxon>Laodelphax</taxon>
    </lineage>
</organism>
<dbReference type="EMBL" id="QKKF02025464">
    <property type="protein sequence ID" value="RZF36894.1"/>
    <property type="molecule type" value="Genomic_DNA"/>
</dbReference>
<accession>A0A482WTQ7</accession>
<keyword evidence="10" id="KW-0539">Nucleus</keyword>
<dbReference type="InterPro" id="IPR031625">
    <property type="entry name" value="SCNM1_acidic"/>
</dbReference>
<dbReference type="Pfam" id="PF15805">
    <property type="entry name" value="SCNM1_acidic"/>
    <property type="match status" value="1"/>
</dbReference>
<evidence type="ECO:0000256" key="1">
    <source>
        <dbReference type="ARBA" id="ARBA00004324"/>
    </source>
</evidence>
<keyword evidence="6" id="KW-0747">Spliceosome</keyword>
<dbReference type="GO" id="GO:0005681">
    <property type="term" value="C:spliceosomal complex"/>
    <property type="evidence" value="ECO:0007669"/>
    <property type="project" value="UniProtKB-KW"/>
</dbReference>
<keyword evidence="9" id="KW-0508">mRNA splicing</keyword>
<feature type="compositionally biased region" description="Basic and acidic residues" evidence="11">
    <location>
        <begin position="203"/>
        <end position="228"/>
    </location>
</feature>
<dbReference type="Pfam" id="PF15803">
    <property type="entry name" value="zf-SCNM1"/>
    <property type="match status" value="1"/>
</dbReference>
<evidence type="ECO:0000256" key="10">
    <source>
        <dbReference type="ARBA" id="ARBA00023242"/>
    </source>
</evidence>
<dbReference type="PANTHER" id="PTHR32297:SF1">
    <property type="entry name" value="SODIUM CHANNEL MODIFIER 1"/>
    <property type="match status" value="1"/>
</dbReference>
<evidence type="ECO:0000256" key="7">
    <source>
        <dbReference type="ARBA" id="ARBA00022771"/>
    </source>
</evidence>
<dbReference type="OrthoDB" id="1924550at2759"/>
<dbReference type="Proteomes" id="UP000291343">
    <property type="component" value="Unassembled WGS sequence"/>
</dbReference>
<gene>
    <name evidence="14" type="ORF">LSTR_LSTR004582</name>
</gene>
<proteinExistence type="predicted"/>
<evidence type="ECO:0000256" key="2">
    <source>
        <dbReference type="ARBA" id="ARBA00004642"/>
    </source>
</evidence>
<keyword evidence="4" id="KW-0507">mRNA processing</keyword>
<feature type="domain" description="Sodium channel modifier 1 zinc-finger" evidence="12">
    <location>
        <begin position="79"/>
        <end position="104"/>
    </location>
</feature>
<evidence type="ECO:0000256" key="8">
    <source>
        <dbReference type="ARBA" id="ARBA00022833"/>
    </source>
</evidence>
<protein>
    <recommendedName>
        <fullName evidence="3">Sodium channel modifier 1</fullName>
    </recommendedName>
</protein>
<dbReference type="GO" id="GO:0006397">
    <property type="term" value="P:mRNA processing"/>
    <property type="evidence" value="ECO:0007669"/>
    <property type="project" value="UniProtKB-KW"/>
</dbReference>
<dbReference type="InterPro" id="IPR031622">
    <property type="entry name" value="Znf-SCNM1"/>
</dbReference>
<dbReference type="GO" id="GO:0008270">
    <property type="term" value="F:zinc ion binding"/>
    <property type="evidence" value="ECO:0007669"/>
    <property type="project" value="UniProtKB-KW"/>
</dbReference>
<dbReference type="AlphaFoldDB" id="A0A482WTQ7"/>
<dbReference type="InterPro" id="IPR033570">
    <property type="entry name" value="SCNM1"/>
</dbReference>
<comment type="subcellular location">
    <subcellularLocation>
        <location evidence="1">Nucleus speckle</location>
    </subcellularLocation>
    <subcellularLocation>
        <location evidence="2">Nucleus</location>
        <location evidence="2">Nucleoplasm</location>
    </subcellularLocation>
</comment>
<name>A0A482WTQ7_LAOST</name>
<dbReference type="GO" id="GO:0008380">
    <property type="term" value="P:RNA splicing"/>
    <property type="evidence" value="ECO:0007669"/>
    <property type="project" value="UniProtKB-KW"/>
</dbReference>
<keyword evidence="8" id="KW-0862">Zinc</keyword>
<dbReference type="InParanoid" id="A0A482WTQ7"/>
<keyword evidence="7" id="KW-0863">Zinc-finger</keyword>
<keyword evidence="15" id="KW-1185">Reference proteome</keyword>
<evidence type="ECO:0000256" key="9">
    <source>
        <dbReference type="ARBA" id="ARBA00023187"/>
    </source>
</evidence>
<dbReference type="STRING" id="195883.A0A482WTQ7"/>
<evidence type="ECO:0000256" key="11">
    <source>
        <dbReference type="SAM" id="MobiDB-lite"/>
    </source>
</evidence>
<feature type="domain" description="Sodium channel modifier 1 acidic C-terminal" evidence="13">
    <location>
        <begin position="242"/>
        <end position="267"/>
    </location>
</feature>